<sequence length="436" mass="48914">MSSKTEDPVTALEAQLDKQLAEVPSEPRRWVIALSGGLDSSLLLELMARLKPSDQLAAIHVNHQLQTDADNWAERCRQHCERLGVSLSTVTVKPASATEADARRARYDAFEKKLKAGDCLLLAQHADDQAETLLLRLMRGAGVAGLTGMPMRRPLGKGYLLRPLLQAPRAMLEAASEQLGLEPIEDPSNAGDAYDRNWLRHHILPRLKQRWPQVLKRCQDTTVVMQDSRFLLEQRAQEDLDVIVSGVRQLDLQLLRRLDVARQRNVLHYWLARETGHRLDYRRVCQLQQWLTREAAQGQARLGQWQLRCYHERAWLLPLELPAPPGSQLIHAGETVELGPGLGQIRWRRAEQGVAPGTLLTLQCRQGGERLRPRGRGGSVSLKQLLQEAGIPPWLRPYQPLLLRGDEILAVPGVCLCEAADDAEGVVPEWHGFGLS</sequence>
<gene>
    <name evidence="8 10" type="primary">tilS</name>
    <name evidence="10" type="ORF">H9C73_05155</name>
</gene>
<dbReference type="HAMAP" id="MF_01161">
    <property type="entry name" value="tRNA_Ile_lys_synt"/>
    <property type="match status" value="1"/>
</dbReference>
<dbReference type="InterPro" id="IPR014729">
    <property type="entry name" value="Rossmann-like_a/b/a_fold"/>
</dbReference>
<dbReference type="Gene3D" id="1.20.59.20">
    <property type="match status" value="1"/>
</dbReference>
<evidence type="ECO:0000313" key="10">
    <source>
        <dbReference type="EMBL" id="MBP0048114.1"/>
    </source>
</evidence>
<dbReference type="EMBL" id="JACVEW010000006">
    <property type="protein sequence ID" value="MBP0048114.1"/>
    <property type="molecule type" value="Genomic_DNA"/>
</dbReference>
<evidence type="ECO:0000256" key="1">
    <source>
        <dbReference type="ARBA" id="ARBA00004496"/>
    </source>
</evidence>
<dbReference type="Proteomes" id="UP000810171">
    <property type="component" value="Unassembled WGS sequence"/>
</dbReference>
<dbReference type="CDD" id="cd01992">
    <property type="entry name" value="TilS_N"/>
    <property type="match status" value="1"/>
</dbReference>
<reference evidence="10 11" key="1">
    <citation type="submission" date="2020-09" db="EMBL/GenBank/DDBJ databases">
        <authorList>
            <person name="Tanuku N.R.S."/>
        </authorList>
    </citation>
    <scope>NUCLEOTIDE SEQUENCE [LARGE SCALE GENOMIC DNA]</scope>
    <source>
        <strain evidence="10 11">AK62</strain>
    </source>
</reference>
<dbReference type="SUPFAM" id="SSF56037">
    <property type="entry name" value="PheT/TilS domain"/>
    <property type="match status" value="1"/>
</dbReference>
<dbReference type="NCBIfam" id="TIGR02433">
    <property type="entry name" value="lysidine_TilS_C"/>
    <property type="match status" value="1"/>
</dbReference>
<accession>A0ABS3Z8U6</accession>
<comment type="caution">
    <text evidence="10">The sequence shown here is derived from an EMBL/GenBank/DDBJ whole genome shotgun (WGS) entry which is preliminary data.</text>
</comment>
<dbReference type="InterPro" id="IPR015262">
    <property type="entry name" value="tRNA_Ile_lys_synt_subst-bd"/>
</dbReference>
<evidence type="ECO:0000256" key="2">
    <source>
        <dbReference type="ARBA" id="ARBA00022490"/>
    </source>
</evidence>
<evidence type="ECO:0000256" key="7">
    <source>
        <dbReference type="ARBA" id="ARBA00048539"/>
    </source>
</evidence>
<dbReference type="SUPFAM" id="SSF52402">
    <property type="entry name" value="Adenine nucleotide alpha hydrolases-like"/>
    <property type="match status" value="1"/>
</dbReference>
<keyword evidence="5 8" id="KW-0547">Nucleotide-binding</keyword>
<protein>
    <recommendedName>
        <fullName evidence="8">tRNA(Ile)-lysidine synthase</fullName>
        <ecNumber evidence="8">6.3.4.19</ecNumber>
    </recommendedName>
    <alternativeName>
        <fullName evidence="8">tRNA(Ile)-2-lysyl-cytidine synthase</fullName>
    </alternativeName>
    <alternativeName>
        <fullName evidence="8">tRNA(Ile)-lysidine synthetase</fullName>
    </alternativeName>
</protein>
<dbReference type="InterPro" id="IPR012795">
    <property type="entry name" value="tRNA_Ile_lys_synt_N"/>
</dbReference>
<dbReference type="InterPro" id="IPR012796">
    <property type="entry name" value="Lysidine-tRNA-synth_C"/>
</dbReference>
<dbReference type="Pfam" id="PF11734">
    <property type="entry name" value="TilS_C"/>
    <property type="match status" value="1"/>
</dbReference>
<dbReference type="NCBIfam" id="TIGR02432">
    <property type="entry name" value="lysidine_TilS_N"/>
    <property type="match status" value="1"/>
</dbReference>
<organism evidence="10 11">
    <name type="scientific">Marinobacterium alkalitolerans</name>
    <dbReference type="NCBI Taxonomy" id="1542925"/>
    <lineage>
        <taxon>Bacteria</taxon>
        <taxon>Pseudomonadati</taxon>
        <taxon>Pseudomonadota</taxon>
        <taxon>Gammaproteobacteria</taxon>
        <taxon>Oceanospirillales</taxon>
        <taxon>Oceanospirillaceae</taxon>
        <taxon>Marinobacterium</taxon>
    </lineage>
</organism>
<evidence type="ECO:0000313" key="11">
    <source>
        <dbReference type="Proteomes" id="UP000810171"/>
    </source>
</evidence>
<dbReference type="Pfam" id="PF01171">
    <property type="entry name" value="ATP_bind_3"/>
    <property type="match status" value="1"/>
</dbReference>
<dbReference type="SMART" id="SM00977">
    <property type="entry name" value="TilS_C"/>
    <property type="match status" value="1"/>
</dbReference>
<keyword evidence="4 8" id="KW-0819">tRNA processing</keyword>
<comment type="catalytic activity">
    <reaction evidence="7 8">
        <text>cytidine(34) in tRNA(Ile2) + L-lysine + ATP = lysidine(34) in tRNA(Ile2) + AMP + diphosphate + H(+)</text>
        <dbReference type="Rhea" id="RHEA:43744"/>
        <dbReference type="Rhea" id="RHEA-COMP:10625"/>
        <dbReference type="Rhea" id="RHEA-COMP:10670"/>
        <dbReference type="ChEBI" id="CHEBI:15378"/>
        <dbReference type="ChEBI" id="CHEBI:30616"/>
        <dbReference type="ChEBI" id="CHEBI:32551"/>
        <dbReference type="ChEBI" id="CHEBI:33019"/>
        <dbReference type="ChEBI" id="CHEBI:82748"/>
        <dbReference type="ChEBI" id="CHEBI:83665"/>
        <dbReference type="ChEBI" id="CHEBI:456215"/>
        <dbReference type="EC" id="6.3.4.19"/>
    </reaction>
</comment>
<dbReference type="InterPro" id="IPR012094">
    <property type="entry name" value="tRNA_Ile_lys_synt"/>
</dbReference>
<comment type="domain">
    <text evidence="8">The N-terminal region contains the highly conserved SGGXDS motif, predicted to be a P-loop motif involved in ATP binding.</text>
</comment>
<evidence type="ECO:0000256" key="8">
    <source>
        <dbReference type="HAMAP-Rule" id="MF_01161"/>
    </source>
</evidence>
<dbReference type="PANTHER" id="PTHR43033">
    <property type="entry name" value="TRNA(ILE)-LYSIDINE SYNTHASE-RELATED"/>
    <property type="match status" value="1"/>
</dbReference>
<keyword evidence="3 8" id="KW-0436">Ligase</keyword>
<dbReference type="SUPFAM" id="SSF82829">
    <property type="entry name" value="MesJ substrate recognition domain-like"/>
    <property type="match status" value="1"/>
</dbReference>
<evidence type="ECO:0000256" key="6">
    <source>
        <dbReference type="ARBA" id="ARBA00022840"/>
    </source>
</evidence>
<comment type="subcellular location">
    <subcellularLocation>
        <location evidence="1 8">Cytoplasm</location>
    </subcellularLocation>
</comment>
<keyword evidence="6 8" id="KW-0067">ATP-binding</keyword>
<dbReference type="GO" id="GO:0032267">
    <property type="term" value="F:tRNA(Ile)-lysidine synthase activity"/>
    <property type="evidence" value="ECO:0007669"/>
    <property type="project" value="UniProtKB-EC"/>
</dbReference>
<evidence type="ECO:0000256" key="4">
    <source>
        <dbReference type="ARBA" id="ARBA00022694"/>
    </source>
</evidence>
<dbReference type="RefSeq" id="WP_209286733.1">
    <property type="nucleotide sequence ID" value="NZ_JACVEW010000006.1"/>
</dbReference>
<comment type="similarity">
    <text evidence="8">Belongs to the tRNA(Ile)-lysidine synthase family.</text>
</comment>
<keyword evidence="2 8" id="KW-0963">Cytoplasm</keyword>
<name>A0ABS3Z8U6_9GAMM</name>
<feature type="binding site" evidence="8">
    <location>
        <begin position="35"/>
        <end position="40"/>
    </location>
    <ligand>
        <name>ATP</name>
        <dbReference type="ChEBI" id="CHEBI:30616"/>
    </ligand>
</feature>
<feature type="domain" description="Lysidine-tRNA(Ile) synthetase C-terminal" evidence="9">
    <location>
        <begin position="360"/>
        <end position="430"/>
    </location>
</feature>
<dbReference type="Gene3D" id="3.40.50.620">
    <property type="entry name" value="HUPs"/>
    <property type="match status" value="1"/>
</dbReference>
<keyword evidence="11" id="KW-1185">Reference proteome</keyword>
<evidence type="ECO:0000259" key="9">
    <source>
        <dbReference type="SMART" id="SM00977"/>
    </source>
</evidence>
<evidence type="ECO:0000256" key="5">
    <source>
        <dbReference type="ARBA" id="ARBA00022741"/>
    </source>
</evidence>
<dbReference type="PANTHER" id="PTHR43033:SF1">
    <property type="entry name" value="TRNA(ILE)-LYSIDINE SYNTHASE-RELATED"/>
    <property type="match status" value="1"/>
</dbReference>
<proteinExistence type="inferred from homology"/>
<evidence type="ECO:0000256" key="3">
    <source>
        <dbReference type="ARBA" id="ARBA00022598"/>
    </source>
</evidence>
<dbReference type="InterPro" id="IPR011063">
    <property type="entry name" value="TilS/TtcA_N"/>
</dbReference>
<comment type="function">
    <text evidence="8">Ligates lysine onto the cytidine present at position 34 of the AUA codon-specific tRNA(Ile) that contains the anticodon CAU, in an ATP-dependent manner. Cytidine is converted to lysidine, thus changing the amino acid specificity of the tRNA from methionine to isoleucine.</text>
</comment>
<dbReference type="EC" id="6.3.4.19" evidence="8"/>
<dbReference type="Pfam" id="PF09179">
    <property type="entry name" value="TilS"/>
    <property type="match status" value="1"/>
</dbReference>